<evidence type="ECO:0000313" key="3">
    <source>
        <dbReference type="Proteomes" id="UP001347796"/>
    </source>
</evidence>
<comment type="caution">
    <text evidence="2">The sequence shown here is derived from an EMBL/GenBank/DDBJ whole genome shotgun (WGS) entry which is preliminary data.</text>
</comment>
<dbReference type="Proteomes" id="UP001347796">
    <property type="component" value="Unassembled WGS sequence"/>
</dbReference>
<dbReference type="EMBL" id="JAZGQO010000015">
    <property type="protein sequence ID" value="KAK6168860.1"/>
    <property type="molecule type" value="Genomic_DNA"/>
</dbReference>
<evidence type="ECO:0000313" key="2">
    <source>
        <dbReference type="EMBL" id="KAK6168860.1"/>
    </source>
</evidence>
<feature type="region of interest" description="Disordered" evidence="1">
    <location>
        <begin position="46"/>
        <end position="335"/>
    </location>
</feature>
<sequence>MRKLYTFIVLFFSDVSKNTEKADFIKNPVSENLTLLFQNKYSNNIPGLSQTQHDENTDSCNSHSNDSKSKSKLKSKKHSSSSSEDSSSDSSSDLENNESSSTVKTSSDESSQSAEKLRTERKASPPHFKKKNRHDSSKSLNKQNKRDNRKHGFEASSRKDEIKDTKQSSHKHGYGSDDTKHRIRKYDYDTDGYKDRRSKDKNLDKEKIRSGEYISKRGMSKDRYRSRSRSRGKHHKSYDYKRYKHEDLQNRIVDKKFSKKNPTYVDEASCSKSKSRKRNHSRSLSEDDEYSKYHRRSSKDCEPRSRRKSGRSKYEDSDQAHIEDDLSYNSHVHEM</sequence>
<feature type="compositionally biased region" description="Basic and acidic residues" evidence="1">
    <location>
        <begin position="144"/>
        <end position="167"/>
    </location>
</feature>
<organism evidence="2 3">
    <name type="scientific">Patella caerulea</name>
    <name type="common">Rayed Mediterranean limpet</name>
    <dbReference type="NCBI Taxonomy" id="87958"/>
    <lineage>
        <taxon>Eukaryota</taxon>
        <taxon>Metazoa</taxon>
        <taxon>Spiralia</taxon>
        <taxon>Lophotrochozoa</taxon>
        <taxon>Mollusca</taxon>
        <taxon>Gastropoda</taxon>
        <taxon>Patellogastropoda</taxon>
        <taxon>Patelloidea</taxon>
        <taxon>Patellidae</taxon>
        <taxon>Patella</taxon>
    </lineage>
</organism>
<feature type="compositionally biased region" description="Basic residues" evidence="1">
    <location>
        <begin position="226"/>
        <end position="236"/>
    </location>
</feature>
<evidence type="ECO:0000256" key="1">
    <source>
        <dbReference type="SAM" id="MobiDB-lite"/>
    </source>
</evidence>
<feature type="compositionally biased region" description="Basic and acidic residues" evidence="1">
    <location>
        <begin position="312"/>
        <end position="324"/>
    </location>
</feature>
<dbReference type="AlphaFoldDB" id="A0AAN8J4J7"/>
<protein>
    <submittedName>
        <fullName evidence="2">Uncharacterized protein</fullName>
    </submittedName>
</protein>
<reference evidence="2 3" key="1">
    <citation type="submission" date="2024-01" db="EMBL/GenBank/DDBJ databases">
        <title>The genome of the rayed Mediterranean limpet Patella caerulea (Linnaeus, 1758).</title>
        <authorList>
            <person name="Anh-Thu Weber A."/>
            <person name="Halstead-Nussloch G."/>
        </authorList>
    </citation>
    <scope>NUCLEOTIDE SEQUENCE [LARGE SCALE GENOMIC DNA]</scope>
    <source>
        <strain evidence="2">AATW-2023a</strain>
        <tissue evidence="2">Whole specimen</tissue>
    </source>
</reference>
<gene>
    <name evidence="2" type="ORF">SNE40_020031</name>
</gene>
<proteinExistence type="predicted"/>
<accession>A0AAN8J4J7</accession>
<feature type="compositionally biased region" description="Low complexity" evidence="1">
    <location>
        <begin position="80"/>
        <end position="113"/>
    </location>
</feature>
<keyword evidence="3" id="KW-1185">Reference proteome</keyword>
<feature type="compositionally biased region" description="Basic residues" evidence="1">
    <location>
        <begin position="70"/>
        <end position="79"/>
    </location>
</feature>
<feature type="compositionally biased region" description="Basic and acidic residues" evidence="1">
    <location>
        <begin position="174"/>
        <end position="210"/>
    </location>
</feature>
<name>A0AAN8J4J7_PATCE</name>
<feature type="compositionally biased region" description="Basic and acidic residues" evidence="1">
    <location>
        <begin position="237"/>
        <end position="256"/>
    </location>
</feature>